<dbReference type="InterPro" id="IPR017871">
    <property type="entry name" value="ABC_transporter-like_CS"/>
</dbReference>
<dbReference type="GO" id="GO:0016887">
    <property type="term" value="F:ATP hydrolysis activity"/>
    <property type="evidence" value="ECO:0007669"/>
    <property type="project" value="InterPro"/>
</dbReference>
<feature type="transmembrane region" description="Helical" evidence="10">
    <location>
        <begin position="127"/>
        <end position="147"/>
    </location>
</feature>
<dbReference type="OrthoDB" id="383768at2"/>
<dbReference type="SUPFAM" id="SSF90123">
    <property type="entry name" value="ABC transporter transmembrane region"/>
    <property type="match status" value="1"/>
</dbReference>
<dbReference type="PROSITE" id="PS50929">
    <property type="entry name" value="ABC_TM1F"/>
    <property type="match status" value="1"/>
</dbReference>
<evidence type="ECO:0000256" key="3">
    <source>
        <dbReference type="ARBA" id="ARBA00022448"/>
    </source>
</evidence>
<dbReference type="SUPFAM" id="SSF52540">
    <property type="entry name" value="P-loop containing nucleoside triphosphate hydrolases"/>
    <property type="match status" value="1"/>
</dbReference>
<dbReference type="Gene3D" id="1.20.1560.10">
    <property type="entry name" value="ABC transporter type 1, transmembrane domain"/>
    <property type="match status" value="1"/>
</dbReference>
<dbReference type="PROSITE" id="PS50893">
    <property type="entry name" value="ABC_TRANSPORTER_2"/>
    <property type="match status" value="1"/>
</dbReference>
<keyword evidence="6" id="KW-0547">Nucleotide-binding</keyword>
<keyword evidence="13" id="KW-0378">Hydrolase</keyword>
<gene>
    <name evidence="13" type="primary">mldB1_11</name>
    <name evidence="13" type="ORF">NCTC10138_01375</name>
</gene>
<evidence type="ECO:0000256" key="2">
    <source>
        <dbReference type="ARBA" id="ARBA00005417"/>
    </source>
</evidence>
<dbReference type="FunFam" id="3.40.50.300:FF:000854">
    <property type="entry name" value="Multidrug ABC transporter ATP-binding protein"/>
    <property type="match status" value="1"/>
</dbReference>
<dbReference type="AlphaFoldDB" id="A0A449BEX5"/>
<keyword evidence="14" id="KW-1185">Reference proteome</keyword>
<evidence type="ECO:0000256" key="7">
    <source>
        <dbReference type="ARBA" id="ARBA00022840"/>
    </source>
</evidence>
<comment type="similarity">
    <text evidence="2">Belongs to the ABC transporter superfamily.</text>
</comment>
<dbReference type="InterPro" id="IPR011527">
    <property type="entry name" value="ABC1_TM_dom"/>
</dbReference>
<dbReference type="PANTHER" id="PTHR43394:SF1">
    <property type="entry name" value="ATP-BINDING CASSETTE SUB-FAMILY B MEMBER 10, MITOCHONDRIAL"/>
    <property type="match status" value="1"/>
</dbReference>
<evidence type="ECO:0000256" key="8">
    <source>
        <dbReference type="ARBA" id="ARBA00022989"/>
    </source>
</evidence>
<feature type="domain" description="ABC transporter" evidence="11">
    <location>
        <begin position="341"/>
        <end position="579"/>
    </location>
</feature>
<feature type="transmembrane region" description="Helical" evidence="10">
    <location>
        <begin position="159"/>
        <end position="180"/>
    </location>
</feature>
<evidence type="ECO:0000256" key="10">
    <source>
        <dbReference type="SAM" id="Phobius"/>
    </source>
</evidence>
<evidence type="ECO:0000313" key="13">
    <source>
        <dbReference type="EMBL" id="VEU80986.1"/>
    </source>
</evidence>
<feature type="transmembrane region" description="Helical" evidence="10">
    <location>
        <begin position="284"/>
        <end position="305"/>
    </location>
</feature>
<evidence type="ECO:0000256" key="9">
    <source>
        <dbReference type="ARBA" id="ARBA00023136"/>
    </source>
</evidence>
<keyword evidence="5 10" id="KW-0812">Transmembrane</keyword>
<name>A0A449BEX5_HAPAX</name>
<evidence type="ECO:0000259" key="11">
    <source>
        <dbReference type="PROSITE" id="PS50893"/>
    </source>
</evidence>
<feature type="domain" description="ABC transmembrane type-1" evidence="12">
    <location>
        <begin position="17"/>
        <end position="307"/>
    </location>
</feature>
<keyword evidence="3" id="KW-0813">Transport</keyword>
<feature type="transmembrane region" description="Helical" evidence="10">
    <location>
        <begin position="12"/>
        <end position="29"/>
    </location>
</feature>
<dbReference type="STRING" id="1278311.GCA_000428705_00067"/>
<dbReference type="Pfam" id="PF00005">
    <property type="entry name" value="ABC_tran"/>
    <property type="match status" value="1"/>
</dbReference>
<dbReference type="SMART" id="SM00382">
    <property type="entry name" value="AAA"/>
    <property type="match status" value="1"/>
</dbReference>
<dbReference type="Proteomes" id="UP000289841">
    <property type="component" value="Chromosome"/>
</dbReference>
<dbReference type="InterPro" id="IPR036640">
    <property type="entry name" value="ABC1_TM_sf"/>
</dbReference>
<dbReference type="CDD" id="cd18548">
    <property type="entry name" value="ABC_6TM_Tm287_like"/>
    <property type="match status" value="1"/>
</dbReference>
<dbReference type="GO" id="GO:0005886">
    <property type="term" value="C:plasma membrane"/>
    <property type="evidence" value="ECO:0007669"/>
    <property type="project" value="UniProtKB-SubCell"/>
</dbReference>
<sequence length="606" mass="68124">MLRLLKYLKIEQWIMILASVGLIVLQVWLDLKLPEYMEQVTKQLQTPNPVLKEIWINGGYMLLCALGSLLAAFIVGFMMARIAATFSQTLRISMFKKIDSFTKNDINNFSTASLITRTTNDVSQVQMFITMGMQLLIKAPILAIWAITKITVKGTEWSIATGTVIGLLLILVLVVMFFVVPKFKKVQKMVDQLTVVTRENLQGVRVIRAYNAEEYQEEKFRKANDELTNINLFTSRSMSMLNPLINMLMSFLSLSIYVIGAYLIDKNHGNLLLQTELFGSMIVFIQYAMQVVMAFMMLVMIFIILPRTLVSGKRINEVLLTKPSIKDGAGVSDDNGVKGTVEFKNVSFKYPGAEEYVIKDVSFKVNQGETIAFIGSTGSGKSTLINLIPRFYDATEGEILIDDVDIKKYRLGELHDKIGYVPQKAVLFKGTIKFNVAYGESSYKDITDDDVWKALEIAQGKDFVEELPEKLDAPVAQGGTNLSGGQKQRLAIARAIAREPEILIFDDSFSALDYKTDRKLRTTLRKETKGVTSMIVAQRIGTIMDANKIVVLNEGKVAGIGTHHELLKTSSVYKEIALSQLSEEELAWKEIKRWKKKSQLILKIHG</sequence>
<dbReference type="Pfam" id="PF00664">
    <property type="entry name" value="ABC_membrane"/>
    <property type="match status" value="1"/>
</dbReference>
<feature type="transmembrane region" description="Helical" evidence="10">
    <location>
        <begin position="60"/>
        <end position="84"/>
    </location>
</feature>
<dbReference type="EMBL" id="LR215048">
    <property type="protein sequence ID" value="VEU80986.1"/>
    <property type="molecule type" value="Genomic_DNA"/>
</dbReference>
<evidence type="ECO:0000259" key="12">
    <source>
        <dbReference type="PROSITE" id="PS50929"/>
    </source>
</evidence>
<comment type="subcellular location">
    <subcellularLocation>
        <location evidence="1">Cell membrane</location>
        <topology evidence="1">Multi-pass membrane protein</topology>
    </subcellularLocation>
</comment>
<reference evidence="13 14" key="1">
    <citation type="submission" date="2019-01" db="EMBL/GenBank/DDBJ databases">
        <authorList>
            <consortium name="Pathogen Informatics"/>
        </authorList>
    </citation>
    <scope>NUCLEOTIDE SEQUENCE [LARGE SCALE GENOMIC DNA]</scope>
    <source>
        <strain evidence="13 14">NCTC10138</strain>
    </source>
</reference>
<evidence type="ECO:0000256" key="5">
    <source>
        <dbReference type="ARBA" id="ARBA00022692"/>
    </source>
</evidence>
<evidence type="ECO:0000256" key="1">
    <source>
        <dbReference type="ARBA" id="ARBA00004651"/>
    </source>
</evidence>
<dbReference type="InterPro" id="IPR003439">
    <property type="entry name" value="ABC_transporter-like_ATP-bd"/>
</dbReference>
<keyword evidence="9 10" id="KW-0472">Membrane</keyword>
<dbReference type="KEGG" id="aaxa:NCTC10138_01375"/>
<organism evidence="13 14">
    <name type="scientific">Haploplasma axanthum</name>
    <name type="common">Acholeplasma axanthum</name>
    <dbReference type="NCBI Taxonomy" id="29552"/>
    <lineage>
        <taxon>Bacteria</taxon>
        <taxon>Bacillati</taxon>
        <taxon>Mycoplasmatota</taxon>
        <taxon>Mollicutes</taxon>
        <taxon>Acholeplasmatales</taxon>
        <taxon>Acholeplasmataceae</taxon>
        <taxon>Haploplasma</taxon>
    </lineage>
</organism>
<evidence type="ECO:0000313" key="14">
    <source>
        <dbReference type="Proteomes" id="UP000289841"/>
    </source>
</evidence>
<evidence type="ECO:0000256" key="4">
    <source>
        <dbReference type="ARBA" id="ARBA00022475"/>
    </source>
</evidence>
<dbReference type="InterPro" id="IPR027417">
    <property type="entry name" value="P-loop_NTPase"/>
</dbReference>
<dbReference type="Gene3D" id="3.40.50.300">
    <property type="entry name" value="P-loop containing nucleotide triphosphate hydrolases"/>
    <property type="match status" value="1"/>
</dbReference>
<keyword evidence="8 10" id="KW-1133">Transmembrane helix</keyword>
<dbReference type="GO" id="GO:0015421">
    <property type="term" value="F:ABC-type oligopeptide transporter activity"/>
    <property type="evidence" value="ECO:0007669"/>
    <property type="project" value="TreeGrafter"/>
</dbReference>
<accession>A0A449BEX5</accession>
<feature type="transmembrane region" description="Helical" evidence="10">
    <location>
        <begin position="244"/>
        <end position="264"/>
    </location>
</feature>
<dbReference type="GO" id="GO:0005524">
    <property type="term" value="F:ATP binding"/>
    <property type="evidence" value="ECO:0007669"/>
    <property type="project" value="UniProtKB-KW"/>
</dbReference>
<dbReference type="InterPro" id="IPR039421">
    <property type="entry name" value="Type_1_exporter"/>
</dbReference>
<dbReference type="PROSITE" id="PS00211">
    <property type="entry name" value="ABC_TRANSPORTER_1"/>
    <property type="match status" value="1"/>
</dbReference>
<protein>
    <submittedName>
        <fullName evidence="13">ABC-type multidrug/protein/lipid transport system ATPase component</fullName>
        <ecNumber evidence="13">3.6.3.-</ecNumber>
    </submittedName>
</protein>
<dbReference type="PANTHER" id="PTHR43394">
    <property type="entry name" value="ATP-DEPENDENT PERMEASE MDL1, MITOCHONDRIAL"/>
    <property type="match status" value="1"/>
</dbReference>
<evidence type="ECO:0000256" key="6">
    <source>
        <dbReference type="ARBA" id="ARBA00022741"/>
    </source>
</evidence>
<dbReference type="EC" id="3.6.3.-" evidence="13"/>
<proteinExistence type="inferred from homology"/>
<keyword evidence="4" id="KW-1003">Cell membrane</keyword>
<keyword evidence="7" id="KW-0067">ATP-binding</keyword>
<dbReference type="InterPro" id="IPR003593">
    <property type="entry name" value="AAA+_ATPase"/>
</dbReference>